<accession>A0A8S5TEC6</accession>
<reference evidence="1" key="1">
    <citation type="journal article" date="2021" name="Proc. Natl. Acad. Sci. U.S.A.">
        <title>A Catalog of Tens of Thousands of Viruses from Human Metagenomes Reveals Hidden Associations with Chronic Diseases.</title>
        <authorList>
            <person name="Tisza M.J."/>
            <person name="Buck C.B."/>
        </authorList>
    </citation>
    <scope>NUCLEOTIDE SEQUENCE</scope>
    <source>
        <strain evidence="1">Ctesc4</strain>
    </source>
</reference>
<organism evidence="1">
    <name type="scientific">Phage sp. ctesc4</name>
    <dbReference type="NCBI Taxonomy" id="2828008"/>
    <lineage>
        <taxon>Viruses</taxon>
    </lineage>
</organism>
<evidence type="ECO:0000313" key="1">
    <source>
        <dbReference type="EMBL" id="DAF61106.1"/>
    </source>
</evidence>
<protein>
    <submittedName>
        <fullName evidence="1">Cytochrome c-552</fullName>
    </submittedName>
</protein>
<sequence>MFIEDIDYSTAPEITLACAKCHSEHGFKTETVFTDMEQLSNFDDEEVFSILHLGLPCPHDGNPDVDIKTIEATCAPDGIIEDWQVYANYAIRFNEIIGELVNSLGLNWSADVTRFVALTAIDRAVYPGLDKLISAEEIPTTDRVLCDFCTVGESFYEYITCDIWNGLLHGTPEDAREYFDLGRYVDHLEWEYDIIDIPGRDLVAIFVA</sequence>
<name>A0A8S5TEC6_9VIRU</name>
<proteinExistence type="predicted"/>
<dbReference type="EMBL" id="BK032802">
    <property type="protein sequence ID" value="DAF61106.1"/>
    <property type="molecule type" value="Genomic_DNA"/>
</dbReference>